<evidence type="ECO:0000313" key="3">
    <source>
        <dbReference type="Proteomes" id="UP001202248"/>
    </source>
</evidence>
<reference evidence="2 3" key="1">
    <citation type="submission" date="2022-02" db="EMBL/GenBank/DDBJ databases">
        <authorList>
            <person name="Min J."/>
        </authorList>
    </citation>
    <scope>NUCLEOTIDE SEQUENCE [LARGE SCALE GENOMIC DNA]</scope>
    <source>
        <strain evidence="2 3">GR10-1</strain>
    </source>
</reference>
<gene>
    <name evidence="2" type="ORF">MKP09_13525</name>
</gene>
<organism evidence="2 3">
    <name type="scientific">Niabella ginsengisoli</name>
    <dbReference type="NCBI Taxonomy" id="522298"/>
    <lineage>
        <taxon>Bacteria</taxon>
        <taxon>Pseudomonadati</taxon>
        <taxon>Bacteroidota</taxon>
        <taxon>Chitinophagia</taxon>
        <taxon>Chitinophagales</taxon>
        <taxon>Chitinophagaceae</taxon>
        <taxon>Niabella</taxon>
    </lineage>
</organism>
<proteinExistence type="predicted"/>
<sequence length="76" mass="8387">MKKCSTTCNSFALCTAACKIGNNNSKDTVEYDNEKFDMAQLEHNVTFSTNATSPSNVEKLRQSHGSHRQVGEMKAT</sequence>
<evidence type="ECO:0000313" key="2">
    <source>
        <dbReference type="EMBL" id="MCH5598853.1"/>
    </source>
</evidence>
<accession>A0ABS9SKE2</accession>
<keyword evidence="3" id="KW-1185">Reference proteome</keyword>
<protein>
    <submittedName>
        <fullName evidence="2">Uncharacterized protein</fullName>
    </submittedName>
</protein>
<dbReference type="Proteomes" id="UP001202248">
    <property type="component" value="Unassembled WGS sequence"/>
</dbReference>
<comment type="caution">
    <text evidence="2">The sequence shown here is derived from an EMBL/GenBank/DDBJ whole genome shotgun (WGS) entry which is preliminary data.</text>
</comment>
<name>A0ABS9SKE2_9BACT</name>
<dbReference type="RefSeq" id="WP_240830522.1">
    <property type="nucleotide sequence ID" value="NZ_JAKWBL010000002.1"/>
</dbReference>
<evidence type="ECO:0000256" key="1">
    <source>
        <dbReference type="SAM" id="MobiDB-lite"/>
    </source>
</evidence>
<dbReference type="EMBL" id="JAKWBL010000002">
    <property type="protein sequence ID" value="MCH5598853.1"/>
    <property type="molecule type" value="Genomic_DNA"/>
</dbReference>
<feature type="region of interest" description="Disordered" evidence="1">
    <location>
        <begin position="48"/>
        <end position="76"/>
    </location>
</feature>